<dbReference type="Proteomes" id="UP000292003">
    <property type="component" value="Unassembled WGS sequence"/>
</dbReference>
<dbReference type="PROSITE" id="PS51898">
    <property type="entry name" value="TYR_RECOMBINASE"/>
    <property type="match status" value="1"/>
</dbReference>
<reference evidence="5 6" key="1">
    <citation type="submission" date="2019-02" db="EMBL/GenBank/DDBJ databases">
        <title>Draft genome sequence of Amycolatopsis sp. 8-3EHSu isolated from roots of Suaeda maritima.</title>
        <authorList>
            <person name="Duangmal K."/>
            <person name="Chantavorakit T."/>
        </authorList>
    </citation>
    <scope>NUCLEOTIDE SEQUENCE [LARGE SCALE GENOMIC DNA]</scope>
    <source>
        <strain evidence="5 6">8-3EHSu</strain>
    </source>
</reference>
<proteinExistence type="inferred from homology"/>
<dbReference type="Pfam" id="PF00589">
    <property type="entry name" value="Phage_integrase"/>
    <property type="match status" value="1"/>
</dbReference>
<organism evidence="5 6">
    <name type="scientific">Amycolatopsis suaedae</name>
    <dbReference type="NCBI Taxonomy" id="2510978"/>
    <lineage>
        <taxon>Bacteria</taxon>
        <taxon>Bacillati</taxon>
        <taxon>Actinomycetota</taxon>
        <taxon>Actinomycetes</taxon>
        <taxon>Pseudonocardiales</taxon>
        <taxon>Pseudonocardiaceae</taxon>
        <taxon>Amycolatopsis</taxon>
    </lineage>
</organism>
<keyword evidence="6" id="KW-1185">Reference proteome</keyword>
<dbReference type="EMBL" id="SFCC01000021">
    <property type="protein sequence ID" value="RZQ59802.1"/>
    <property type="molecule type" value="Genomic_DNA"/>
</dbReference>
<accession>A0A4Q7IZV5</accession>
<dbReference type="InterPro" id="IPR002104">
    <property type="entry name" value="Integrase_catalytic"/>
</dbReference>
<dbReference type="AlphaFoldDB" id="A0A4Q7IZV5"/>
<dbReference type="GO" id="GO:0003677">
    <property type="term" value="F:DNA binding"/>
    <property type="evidence" value="ECO:0007669"/>
    <property type="project" value="UniProtKB-KW"/>
</dbReference>
<dbReference type="Gene3D" id="1.10.443.10">
    <property type="entry name" value="Intergrase catalytic core"/>
    <property type="match status" value="1"/>
</dbReference>
<evidence type="ECO:0000256" key="3">
    <source>
        <dbReference type="ARBA" id="ARBA00023172"/>
    </source>
</evidence>
<name>A0A4Q7IZV5_9PSEU</name>
<keyword evidence="2" id="KW-0238">DNA-binding</keyword>
<dbReference type="InterPro" id="IPR011010">
    <property type="entry name" value="DNA_brk_join_enz"/>
</dbReference>
<dbReference type="SUPFAM" id="SSF56349">
    <property type="entry name" value="DNA breaking-rejoining enzymes"/>
    <property type="match status" value="1"/>
</dbReference>
<dbReference type="InterPro" id="IPR010998">
    <property type="entry name" value="Integrase_recombinase_N"/>
</dbReference>
<protein>
    <recommendedName>
        <fullName evidence="4">Tyr recombinase domain-containing protein</fullName>
    </recommendedName>
</protein>
<evidence type="ECO:0000259" key="4">
    <source>
        <dbReference type="PROSITE" id="PS51898"/>
    </source>
</evidence>
<evidence type="ECO:0000256" key="1">
    <source>
        <dbReference type="ARBA" id="ARBA00008857"/>
    </source>
</evidence>
<evidence type="ECO:0000313" key="6">
    <source>
        <dbReference type="Proteomes" id="UP000292003"/>
    </source>
</evidence>
<dbReference type="Gene3D" id="1.10.150.130">
    <property type="match status" value="1"/>
</dbReference>
<dbReference type="OrthoDB" id="4326943at2"/>
<evidence type="ECO:0000256" key="2">
    <source>
        <dbReference type="ARBA" id="ARBA00023125"/>
    </source>
</evidence>
<dbReference type="InterPro" id="IPR050090">
    <property type="entry name" value="Tyrosine_recombinase_XerCD"/>
</dbReference>
<evidence type="ECO:0000313" key="5">
    <source>
        <dbReference type="EMBL" id="RZQ59802.1"/>
    </source>
</evidence>
<dbReference type="PANTHER" id="PTHR30349">
    <property type="entry name" value="PHAGE INTEGRASE-RELATED"/>
    <property type="match status" value="1"/>
</dbReference>
<comment type="caution">
    <text evidence="5">The sequence shown here is derived from an EMBL/GenBank/DDBJ whole genome shotgun (WGS) entry which is preliminary data.</text>
</comment>
<feature type="domain" description="Tyr recombinase" evidence="4">
    <location>
        <begin position="204"/>
        <end position="393"/>
    </location>
</feature>
<dbReference type="GO" id="GO:0015074">
    <property type="term" value="P:DNA integration"/>
    <property type="evidence" value="ECO:0007669"/>
    <property type="project" value="InterPro"/>
</dbReference>
<gene>
    <name evidence="5" type="ORF">EWH70_32315</name>
</gene>
<keyword evidence="3" id="KW-0233">DNA recombination</keyword>
<dbReference type="RefSeq" id="WP_130479367.1">
    <property type="nucleotide sequence ID" value="NZ_SFCC01000021.1"/>
</dbReference>
<dbReference type="GO" id="GO:0006310">
    <property type="term" value="P:DNA recombination"/>
    <property type="evidence" value="ECO:0007669"/>
    <property type="project" value="UniProtKB-KW"/>
</dbReference>
<dbReference type="InterPro" id="IPR013762">
    <property type="entry name" value="Integrase-like_cat_sf"/>
</dbReference>
<comment type="similarity">
    <text evidence="1">Belongs to the 'phage' integrase family.</text>
</comment>
<dbReference type="PANTHER" id="PTHR30349:SF41">
    <property type="entry name" value="INTEGRASE_RECOMBINASE PROTEIN MJ0367-RELATED"/>
    <property type="match status" value="1"/>
</dbReference>
<sequence length="403" mass="44067">MARPRTVIGTYGKIKVTQLREKSPGQPAVFEARARFRMANGAMRRPRARGASATAARNALKKKMAALEKEATGGVIDASTRIAHVAELWLAEFRRKVDQGKRSPKSLYDYEALVRTRVKPRLGELACREASVTAFDNAIKAVYDADGAGTAKKMKTVCSGIAGYAVRHGAMTVNPVREVEPVEVPSRGEIVVLEPAERGDFRAKLAAYCAAKGDSKLGVRARAWTDLPDIGDGMLSTGGRIGEVLAVIGDDIDPTNQTVVLDHHLVWVRGQGMVRMPLRKGRKDGLVIVVPSWSVPMWRRRKLESGGGPVFPSWNGQWQFITNVTKRFRTVCDDIGYPHIASHVFRHTVGTHLDEQGTPLTAIADQLGNTPAVVERHYRRKRKANEATAGALESLFDQGEGTG</sequence>